<dbReference type="InterPro" id="IPR050879">
    <property type="entry name" value="Acyltransferase_3"/>
</dbReference>
<evidence type="ECO:0000259" key="2">
    <source>
        <dbReference type="Pfam" id="PF01757"/>
    </source>
</evidence>
<feature type="domain" description="Acyltransferase 3" evidence="2">
    <location>
        <begin position="12"/>
        <end position="330"/>
    </location>
</feature>
<reference evidence="3" key="2">
    <citation type="submission" date="2016-09" db="EMBL/GenBank/DDBJ databases">
        <authorList>
            <person name="Capua I."/>
            <person name="De Benedictis P."/>
            <person name="Joannis T."/>
            <person name="Lombin L.H."/>
            <person name="Cattoli G."/>
        </authorList>
    </citation>
    <scope>NUCLEOTIDE SEQUENCE [LARGE SCALE GENOMIC DNA]</scope>
    <source>
        <strain evidence="3">MSU</strain>
    </source>
</reference>
<accession>A0A1S1J533</accession>
<protein>
    <recommendedName>
        <fullName evidence="2">Acyltransferase 3 domain-containing protein</fullName>
    </recommendedName>
</protein>
<proteinExistence type="predicted"/>
<evidence type="ECO:0000313" key="6">
    <source>
        <dbReference type="Proteomes" id="UP000198319"/>
    </source>
</evidence>
<feature type="transmembrane region" description="Helical" evidence="1">
    <location>
        <begin position="253"/>
        <end position="268"/>
    </location>
</feature>
<feature type="transmembrane region" description="Helical" evidence="1">
    <location>
        <begin position="81"/>
        <end position="102"/>
    </location>
</feature>
<feature type="transmembrane region" description="Helical" evidence="1">
    <location>
        <begin position="231"/>
        <end position="247"/>
    </location>
</feature>
<dbReference type="GO" id="GO:0016020">
    <property type="term" value="C:membrane"/>
    <property type="evidence" value="ECO:0007669"/>
    <property type="project" value="TreeGrafter"/>
</dbReference>
<dbReference type="OrthoDB" id="290051at2"/>
<reference evidence="4 6" key="3">
    <citation type="submission" date="2016-11" db="EMBL/GenBank/DDBJ databases">
        <title>Whole genomes of Flavobacteriaceae.</title>
        <authorList>
            <person name="Stine C."/>
            <person name="Li C."/>
            <person name="Tadesse D."/>
        </authorList>
    </citation>
    <scope>NUCLEOTIDE SEQUENCE [LARGE SCALE GENOMIC DNA]</scope>
    <source>
        <strain evidence="4 6">ATCC BAA-2541</strain>
    </source>
</reference>
<feature type="transmembrane region" description="Helical" evidence="1">
    <location>
        <begin position="204"/>
        <end position="224"/>
    </location>
</feature>
<gene>
    <name evidence="4" type="ORF">B0A71_11985</name>
    <name evidence="3" type="ORF">BHE19_12885</name>
</gene>
<keyword evidence="1" id="KW-0472">Membrane</keyword>
<feature type="transmembrane region" description="Helical" evidence="1">
    <location>
        <begin position="12"/>
        <end position="29"/>
    </location>
</feature>
<name>A0A1S1J533_9FLAO</name>
<sequence>MINNAKERISVLDGFRTIAILSVILYHYFYRWNDSEYPYFGGNYFHYGFKGVPFFFMISGFVICYSLEGTKDFISFWKKRFIRLFPSILVASVLTYCVLLIFDHYNTFPDNHFRNLIISITFLPPHIYNLFSETPEHFSYINFDYWSLWPEIQFYFFTSIIYFFSKKNFKRNFIIACFAFLLLYNVLLFYGFDQIKIVSKFFNLFNLIKYLIFFLSGALFYMLYNNKTFKLYIFLLIVSFLIINHTFDLLEFISAIIMFLLFFCFIYYPRSLQFLENRFIIKIGVSSYFLYLIHDYIGVVWIKNIVSFFYPNSFIAPILIMIVMITLSIFYTQKVETKISKYLHKCLVNKNND</sequence>
<dbReference type="Pfam" id="PF01757">
    <property type="entry name" value="Acyl_transf_3"/>
    <property type="match status" value="1"/>
</dbReference>
<reference evidence="5" key="1">
    <citation type="submission" date="2016-09" db="EMBL/GenBank/DDBJ databases">
        <authorList>
            <person name="Chen S."/>
            <person name="Walker E."/>
        </authorList>
    </citation>
    <scope>NUCLEOTIDE SEQUENCE [LARGE SCALE GENOMIC DNA]</scope>
    <source>
        <strain evidence="5">MSU</strain>
    </source>
</reference>
<dbReference type="GO" id="GO:0000271">
    <property type="term" value="P:polysaccharide biosynthetic process"/>
    <property type="evidence" value="ECO:0007669"/>
    <property type="project" value="TreeGrafter"/>
</dbReference>
<feature type="transmembrane region" description="Helical" evidence="1">
    <location>
        <begin position="280"/>
        <end position="302"/>
    </location>
</feature>
<dbReference type="Proteomes" id="UP000198319">
    <property type="component" value="Unassembled WGS sequence"/>
</dbReference>
<dbReference type="EMBL" id="MIKE01000024">
    <property type="protein sequence ID" value="OHT44599.1"/>
    <property type="molecule type" value="Genomic_DNA"/>
</dbReference>
<evidence type="ECO:0000256" key="1">
    <source>
        <dbReference type="SAM" id="Phobius"/>
    </source>
</evidence>
<dbReference type="STRING" id="1278819.BHE19_12885"/>
<evidence type="ECO:0000313" key="3">
    <source>
        <dbReference type="EMBL" id="OHT44599.1"/>
    </source>
</evidence>
<dbReference type="PANTHER" id="PTHR23028:SF53">
    <property type="entry name" value="ACYL_TRANSF_3 DOMAIN-CONTAINING PROTEIN"/>
    <property type="match status" value="1"/>
</dbReference>
<dbReference type="GO" id="GO:0016747">
    <property type="term" value="F:acyltransferase activity, transferring groups other than amino-acyl groups"/>
    <property type="evidence" value="ECO:0007669"/>
    <property type="project" value="InterPro"/>
</dbReference>
<dbReference type="AlphaFoldDB" id="A0A1S1J533"/>
<organism evidence="3 5">
    <name type="scientific">Flavobacterium tructae</name>
    <dbReference type="NCBI Taxonomy" id="1114873"/>
    <lineage>
        <taxon>Bacteria</taxon>
        <taxon>Pseudomonadati</taxon>
        <taxon>Bacteroidota</taxon>
        <taxon>Flavobacteriia</taxon>
        <taxon>Flavobacteriales</taxon>
        <taxon>Flavobacteriaceae</taxon>
        <taxon>Flavobacterium</taxon>
    </lineage>
</organism>
<dbReference type="RefSeq" id="WP_070907829.1">
    <property type="nucleotide sequence ID" value="NZ_MIKE01000024.1"/>
</dbReference>
<keyword evidence="1" id="KW-1133">Transmembrane helix</keyword>
<evidence type="ECO:0000313" key="5">
    <source>
        <dbReference type="Proteomes" id="UP000180252"/>
    </source>
</evidence>
<evidence type="ECO:0000313" key="4">
    <source>
        <dbReference type="EMBL" id="OXB19263.1"/>
    </source>
</evidence>
<feature type="transmembrane region" description="Helical" evidence="1">
    <location>
        <begin position="314"/>
        <end position="332"/>
    </location>
</feature>
<dbReference type="Proteomes" id="UP000180252">
    <property type="component" value="Unassembled WGS sequence"/>
</dbReference>
<dbReference type="PANTHER" id="PTHR23028">
    <property type="entry name" value="ACETYLTRANSFERASE"/>
    <property type="match status" value="1"/>
</dbReference>
<comment type="caution">
    <text evidence="3">The sequence shown here is derived from an EMBL/GenBank/DDBJ whole genome shotgun (WGS) entry which is preliminary data.</text>
</comment>
<keyword evidence="6" id="KW-1185">Reference proteome</keyword>
<keyword evidence="1" id="KW-0812">Transmembrane</keyword>
<feature type="transmembrane region" description="Helical" evidence="1">
    <location>
        <begin position="172"/>
        <end position="192"/>
    </location>
</feature>
<feature type="transmembrane region" description="Helical" evidence="1">
    <location>
        <begin position="146"/>
        <end position="165"/>
    </location>
</feature>
<dbReference type="EMBL" id="MUHG01000018">
    <property type="protein sequence ID" value="OXB19263.1"/>
    <property type="molecule type" value="Genomic_DNA"/>
</dbReference>
<feature type="transmembrane region" description="Helical" evidence="1">
    <location>
        <begin position="49"/>
        <end position="69"/>
    </location>
</feature>
<dbReference type="InterPro" id="IPR002656">
    <property type="entry name" value="Acyl_transf_3_dom"/>
</dbReference>